<dbReference type="Proteomes" id="UP000555756">
    <property type="component" value="Unassembled WGS sequence"/>
</dbReference>
<dbReference type="Pfam" id="PF01844">
    <property type="entry name" value="HNH"/>
    <property type="match status" value="1"/>
</dbReference>
<keyword evidence="2" id="KW-0540">Nuclease</keyword>
<keyword evidence="2" id="KW-0378">Hydrolase</keyword>
<accession>A0A7W4PFM9</accession>
<dbReference type="Gene3D" id="1.10.30.50">
    <property type="match status" value="1"/>
</dbReference>
<sequence length="388" mass="43387">MAKIIDFVNYGVPLELAERAKRLNLTKAKIQAFRRPELMQMGLSEEDVKCLKDCLVRVPIPDETVYLLLGNSNSTCCVCKGQKGQTYIIHHIKPYATSQDNKYENLIVLCPSCHDIAHHPSGLTLGISAKNLRKRKADWENEVALANSHRAAAQFKITSLGVDYANITRLEQACRGLLGEIPALSGAKNLRNFGVRFHADGTMNIDDILERLSNGRFLFNFPGSASSLYWIELVEQLGSVVPFHDINAADTAGVTALHSLSGQFAFYTGFCQGERVPEPIRWPSDPINVSAELDNVVINFAVDPLYLLSATAISRIRERNRYAVYFWIRSVDTEPAMTKTTISAIPLLIAAPAGFNGFSNIPWIPTNEYERHMMDRESRKKDDDNELL</sequence>
<dbReference type="RefSeq" id="WP_183119902.1">
    <property type="nucleotide sequence ID" value="NZ_JABEQF010000009.1"/>
</dbReference>
<feature type="domain" description="HNH nuclease" evidence="1">
    <location>
        <begin position="64"/>
        <end position="115"/>
    </location>
</feature>
<dbReference type="AlphaFoldDB" id="A0A7W4PFM9"/>
<name>A0A7W4PFM9_9PROT</name>
<keyword evidence="2" id="KW-0255">Endonuclease</keyword>
<dbReference type="InterPro" id="IPR003615">
    <property type="entry name" value="HNH_nuc"/>
</dbReference>
<dbReference type="GO" id="GO:0004519">
    <property type="term" value="F:endonuclease activity"/>
    <property type="evidence" value="ECO:0007669"/>
    <property type="project" value="UniProtKB-KW"/>
</dbReference>
<keyword evidence="3" id="KW-1185">Reference proteome</keyword>
<proteinExistence type="predicted"/>
<dbReference type="SMART" id="SM00507">
    <property type="entry name" value="HNHc"/>
    <property type="match status" value="1"/>
</dbReference>
<evidence type="ECO:0000259" key="1">
    <source>
        <dbReference type="SMART" id="SM00507"/>
    </source>
</evidence>
<organism evidence="2 3">
    <name type="scientific">Gluconacetobacter azotocaptans</name>
    <dbReference type="NCBI Taxonomy" id="142834"/>
    <lineage>
        <taxon>Bacteria</taxon>
        <taxon>Pseudomonadati</taxon>
        <taxon>Pseudomonadota</taxon>
        <taxon>Alphaproteobacteria</taxon>
        <taxon>Acetobacterales</taxon>
        <taxon>Acetobacteraceae</taxon>
        <taxon>Gluconacetobacter</taxon>
    </lineage>
</organism>
<gene>
    <name evidence="2" type="ORF">HLH34_12410</name>
</gene>
<dbReference type="GO" id="GO:0003676">
    <property type="term" value="F:nucleic acid binding"/>
    <property type="evidence" value="ECO:0007669"/>
    <property type="project" value="InterPro"/>
</dbReference>
<dbReference type="GO" id="GO:0008270">
    <property type="term" value="F:zinc ion binding"/>
    <property type="evidence" value="ECO:0007669"/>
    <property type="project" value="InterPro"/>
</dbReference>
<dbReference type="CDD" id="cd00085">
    <property type="entry name" value="HNHc"/>
    <property type="match status" value="1"/>
</dbReference>
<comment type="caution">
    <text evidence="2">The sequence shown here is derived from an EMBL/GenBank/DDBJ whole genome shotgun (WGS) entry which is preliminary data.</text>
</comment>
<evidence type="ECO:0000313" key="2">
    <source>
        <dbReference type="EMBL" id="MBB2190754.1"/>
    </source>
</evidence>
<dbReference type="InterPro" id="IPR002711">
    <property type="entry name" value="HNH"/>
</dbReference>
<dbReference type="EMBL" id="JABEQF010000009">
    <property type="protein sequence ID" value="MBB2190754.1"/>
    <property type="molecule type" value="Genomic_DNA"/>
</dbReference>
<reference evidence="2 3" key="1">
    <citation type="submission" date="2020-04" db="EMBL/GenBank/DDBJ databases">
        <title>Description of novel Gluconacetobacter.</title>
        <authorList>
            <person name="Sombolestani A."/>
        </authorList>
    </citation>
    <scope>NUCLEOTIDE SEQUENCE [LARGE SCALE GENOMIC DNA]</scope>
    <source>
        <strain evidence="2 3">LMG 21311</strain>
    </source>
</reference>
<protein>
    <submittedName>
        <fullName evidence="2">HNH endonuclease</fullName>
    </submittedName>
</protein>
<evidence type="ECO:0000313" key="3">
    <source>
        <dbReference type="Proteomes" id="UP000555756"/>
    </source>
</evidence>